<evidence type="ECO:0000256" key="1">
    <source>
        <dbReference type="ARBA" id="ARBA00023015"/>
    </source>
</evidence>
<evidence type="ECO:0000256" key="3">
    <source>
        <dbReference type="ARBA" id="ARBA00023163"/>
    </source>
</evidence>
<dbReference type="InterPro" id="IPR018062">
    <property type="entry name" value="HTH_AraC-typ_CS"/>
</dbReference>
<sequence length="288" mass="32522">MNPLFHAHCPQRGYLTKLCDHSYCSILSVAELRRSPDQVVAPFTHSHAAYEFLLPLAPMPIILQGTDVYFGRPGMVYPVQSGVRHGQALEQCDVANISLEVSPNFMVQRLREKGLDGAQFGPVFAVSERLRRFLLLFQEEFHGRRDEADLRCLAALVISELIECGCRPQPRPAQAEEQSADTLGAMEEFIYLHYTQPLTIDGLSAQCGMQRNHFITAFKRRFGETPYARIVRLRLAKAKVLLRGTDDTVRRISALCGFPSSTAFANAFRKDTGRTPGEFRDMQPYERV</sequence>
<organism evidence="5 6">
    <name type="scientific">Faecousia intestinalis</name>
    <dbReference type="NCBI Taxonomy" id="3133167"/>
    <lineage>
        <taxon>Bacteria</taxon>
        <taxon>Bacillati</taxon>
        <taxon>Bacillota</taxon>
        <taxon>Clostridia</taxon>
        <taxon>Eubacteriales</taxon>
        <taxon>Oscillospiraceae</taxon>
        <taxon>Faecousia</taxon>
    </lineage>
</organism>
<dbReference type="EMBL" id="JBBMFF010000264">
    <property type="protein sequence ID" value="MEQ2512200.1"/>
    <property type="molecule type" value="Genomic_DNA"/>
</dbReference>
<evidence type="ECO:0000256" key="2">
    <source>
        <dbReference type="ARBA" id="ARBA00023125"/>
    </source>
</evidence>
<evidence type="ECO:0000313" key="6">
    <source>
        <dbReference type="Proteomes" id="UP001491552"/>
    </source>
</evidence>
<keyword evidence="1" id="KW-0805">Transcription regulation</keyword>
<keyword evidence="3" id="KW-0804">Transcription</keyword>
<evidence type="ECO:0000259" key="4">
    <source>
        <dbReference type="PROSITE" id="PS01124"/>
    </source>
</evidence>
<keyword evidence="2" id="KW-0238">DNA-binding</keyword>
<name>A0ABV1G9V1_9FIRM</name>
<reference evidence="5 6" key="1">
    <citation type="submission" date="2024-03" db="EMBL/GenBank/DDBJ databases">
        <title>Human intestinal bacterial collection.</title>
        <authorList>
            <person name="Pauvert C."/>
            <person name="Hitch T.C.A."/>
            <person name="Clavel T."/>
        </authorList>
    </citation>
    <scope>NUCLEOTIDE SEQUENCE [LARGE SCALE GENOMIC DNA]</scope>
    <source>
        <strain evidence="5 6">CLA-AA-H192</strain>
    </source>
</reference>
<gene>
    <name evidence="5" type="ORF">WMO66_13270</name>
</gene>
<dbReference type="SUPFAM" id="SSF46689">
    <property type="entry name" value="Homeodomain-like"/>
    <property type="match status" value="2"/>
</dbReference>
<dbReference type="InterPro" id="IPR050204">
    <property type="entry name" value="AraC_XylS_family_regulators"/>
</dbReference>
<keyword evidence="6" id="KW-1185">Reference proteome</keyword>
<dbReference type="Gene3D" id="1.10.10.60">
    <property type="entry name" value="Homeodomain-like"/>
    <property type="match status" value="2"/>
</dbReference>
<evidence type="ECO:0000313" key="5">
    <source>
        <dbReference type="EMBL" id="MEQ2512200.1"/>
    </source>
</evidence>
<dbReference type="PANTHER" id="PTHR46796">
    <property type="entry name" value="HTH-TYPE TRANSCRIPTIONAL ACTIVATOR RHAS-RELATED"/>
    <property type="match status" value="1"/>
</dbReference>
<dbReference type="Proteomes" id="UP001491552">
    <property type="component" value="Unassembled WGS sequence"/>
</dbReference>
<feature type="domain" description="HTH araC/xylS-type" evidence="4">
    <location>
        <begin position="184"/>
        <end position="282"/>
    </location>
</feature>
<dbReference type="PROSITE" id="PS01124">
    <property type="entry name" value="HTH_ARAC_FAMILY_2"/>
    <property type="match status" value="1"/>
</dbReference>
<dbReference type="InterPro" id="IPR009057">
    <property type="entry name" value="Homeodomain-like_sf"/>
</dbReference>
<dbReference type="PROSITE" id="PS00041">
    <property type="entry name" value="HTH_ARAC_FAMILY_1"/>
    <property type="match status" value="1"/>
</dbReference>
<dbReference type="SMART" id="SM00342">
    <property type="entry name" value="HTH_ARAC"/>
    <property type="match status" value="1"/>
</dbReference>
<dbReference type="InterPro" id="IPR018060">
    <property type="entry name" value="HTH_AraC"/>
</dbReference>
<proteinExistence type="predicted"/>
<protein>
    <submittedName>
        <fullName evidence="5">AraC family transcriptional regulator</fullName>
    </submittedName>
</protein>
<comment type="caution">
    <text evidence="5">The sequence shown here is derived from an EMBL/GenBank/DDBJ whole genome shotgun (WGS) entry which is preliminary data.</text>
</comment>
<dbReference type="Pfam" id="PF12833">
    <property type="entry name" value="HTH_18"/>
    <property type="match status" value="1"/>
</dbReference>
<dbReference type="RefSeq" id="WP_349136885.1">
    <property type="nucleotide sequence ID" value="NZ_JBBMFF010000264.1"/>
</dbReference>
<accession>A0ABV1G9V1</accession>